<keyword evidence="3" id="KW-0597">Phosphoprotein</keyword>
<dbReference type="EMBL" id="CP001940">
    <property type="protein sequence ID" value="ADH86313.1"/>
    <property type="molecule type" value="Genomic_DNA"/>
</dbReference>
<feature type="coiled-coil region" evidence="4">
    <location>
        <begin position="143"/>
        <end position="177"/>
    </location>
</feature>
<feature type="compositionally biased region" description="Gly residues" evidence="5">
    <location>
        <begin position="440"/>
        <end position="454"/>
    </location>
</feature>
<evidence type="ECO:0000256" key="4">
    <source>
        <dbReference type="SAM" id="Coils"/>
    </source>
</evidence>
<comment type="catalytic activity">
    <reaction evidence="1">
        <text>ATP + protein L-histidine = ADP + protein N-phospho-L-histidine.</text>
        <dbReference type="EC" id="2.7.13.3"/>
    </reaction>
</comment>
<dbReference type="Gene3D" id="1.10.287.130">
    <property type="match status" value="1"/>
</dbReference>
<dbReference type="HOGENOM" id="CLU_000445_114_39_7"/>
<evidence type="ECO:0000313" key="8">
    <source>
        <dbReference type="Proteomes" id="UP000001508"/>
    </source>
</evidence>
<dbReference type="Gene3D" id="3.30.565.10">
    <property type="entry name" value="Histidine kinase-like ATPase, C-terminal domain"/>
    <property type="match status" value="1"/>
</dbReference>
<dbReference type="STRING" id="589865.DaAHT2_1620"/>
<dbReference type="PRINTS" id="PR00344">
    <property type="entry name" value="BCTRLSENSOR"/>
</dbReference>
<dbReference type="Pfam" id="PF08448">
    <property type="entry name" value="PAS_4"/>
    <property type="match status" value="1"/>
</dbReference>
<proteinExistence type="predicted"/>
<evidence type="ECO:0000313" key="7">
    <source>
        <dbReference type="EMBL" id="ADH86313.1"/>
    </source>
</evidence>
<feature type="domain" description="Histidine kinase" evidence="6">
    <location>
        <begin position="189"/>
        <end position="433"/>
    </location>
</feature>
<dbReference type="InterPro" id="IPR035965">
    <property type="entry name" value="PAS-like_dom_sf"/>
</dbReference>
<evidence type="ECO:0000256" key="2">
    <source>
        <dbReference type="ARBA" id="ARBA00012438"/>
    </source>
</evidence>
<keyword evidence="8" id="KW-1185">Reference proteome</keyword>
<dbReference type="InterPro" id="IPR003594">
    <property type="entry name" value="HATPase_dom"/>
</dbReference>
<dbReference type="AlphaFoldDB" id="D6Z438"/>
<dbReference type="Pfam" id="PF02518">
    <property type="entry name" value="HATPase_c"/>
    <property type="match status" value="1"/>
</dbReference>
<dbReference type="PROSITE" id="PS50109">
    <property type="entry name" value="HIS_KIN"/>
    <property type="match status" value="1"/>
</dbReference>
<evidence type="ECO:0000256" key="5">
    <source>
        <dbReference type="SAM" id="MobiDB-lite"/>
    </source>
</evidence>
<organism evidence="7 8">
    <name type="scientific">Desulfurivibrio alkaliphilus (strain DSM 19089 / UNIQEM U267 / AHT2)</name>
    <dbReference type="NCBI Taxonomy" id="589865"/>
    <lineage>
        <taxon>Bacteria</taxon>
        <taxon>Pseudomonadati</taxon>
        <taxon>Thermodesulfobacteriota</taxon>
        <taxon>Desulfobulbia</taxon>
        <taxon>Desulfobulbales</taxon>
        <taxon>Desulfobulbaceae</taxon>
        <taxon>Desulfurivibrio</taxon>
    </lineage>
</organism>
<dbReference type="PANTHER" id="PTHR43065">
    <property type="entry name" value="SENSOR HISTIDINE KINASE"/>
    <property type="match status" value="1"/>
</dbReference>
<dbReference type="SMART" id="SM00387">
    <property type="entry name" value="HATPase_c"/>
    <property type="match status" value="1"/>
</dbReference>
<evidence type="ECO:0000259" key="6">
    <source>
        <dbReference type="PROSITE" id="PS50109"/>
    </source>
</evidence>
<dbReference type="InterPro" id="IPR013656">
    <property type="entry name" value="PAS_4"/>
</dbReference>
<dbReference type="InterPro" id="IPR036890">
    <property type="entry name" value="HATPase_C_sf"/>
</dbReference>
<dbReference type="CDD" id="cd00082">
    <property type="entry name" value="HisKA"/>
    <property type="match status" value="1"/>
</dbReference>
<feature type="region of interest" description="Disordered" evidence="5">
    <location>
        <begin position="1"/>
        <end position="30"/>
    </location>
</feature>
<dbReference type="SUPFAM" id="SSF55785">
    <property type="entry name" value="PYP-like sensor domain (PAS domain)"/>
    <property type="match status" value="1"/>
</dbReference>
<dbReference type="SUPFAM" id="SSF55874">
    <property type="entry name" value="ATPase domain of HSP90 chaperone/DNA topoisomerase II/histidine kinase"/>
    <property type="match status" value="1"/>
</dbReference>
<dbReference type="InParanoid" id="D6Z438"/>
<name>D6Z438_DESAT</name>
<dbReference type="SMART" id="SM00388">
    <property type="entry name" value="HisKA"/>
    <property type="match status" value="1"/>
</dbReference>
<dbReference type="KEGG" id="dak:DaAHT2_1620"/>
<dbReference type="Proteomes" id="UP000001508">
    <property type="component" value="Chromosome"/>
</dbReference>
<protein>
    <recommendedName>
        <fullName evidence="2">histidine kinase</fullName>
        <ecNumber evidence="2">2.7.13.3</ecNumber>
    </recommendedName>
</protein>
<dbReference type="GO" id="GO:0000155">
    <property type="term" value="F:phosphorelay sensor kinase activity"/>
    <property type="evidence" value="ECO:0007669"/>
    <property type="project" value="InterPro"/>
</dbReference>
<sequence>MGTNANPTGTPGSSGSSDPPSAASESQPAIDRQTMERICRAKWDLEGMIDCVADLMVQVDNDGVVKRCNLAFANLADRPFQQLIGLKIGELLAAAGLLAAGKCGKHCREFSHPASGRVYCCTAYPVTDQQGELRGRVLTFQEITQQLAAARRLERKNEELAGAYEELKHSHARLLQQEKLAAIGQLAAGVAHEINNPVGFVTSNLGTLAKYLGKTKAFFEQQQQLLDRVAGAPERDQAAELRQQYQIDFVLSDAHDLLRECLEGVERVKLIVQNLKNFSRVDQARFCSADINRCLEETLAIAWNELKYKAEVVKHYGELPPTWCHPQQLNQVFLNLLINAAQAIEKRGKITIRTWHKNGAIMVTITDTGRGIAPEHLSRLFEPFFTTKAVGQGTGLGLSIAYDIVVKQHGGEVTASSAPGVGATFRVRLPVRGEKDSGDSTGGRGGSGQGGAHE</sequence>
<feature type="compositionally biased region" description="Low complexity" evidence="5">
    <location>
        <begin position="7"/>
        <end position="29"/>
    </location>
</feature>
<evidence type="ECO:0000256" key="3">
    <source>
        <dbReference type="ARBA" id="ARBA00022553"/>
    </source>
</evidence>
<dbReference type="InterPro" id="IPR036097">
    <property type="entry name" value="HisK_dim/P_sf"/>
</dbReference>
<dbReference type="InterPro" id="IPR005467">
    <property type="entry name" value="His_kinase_dom"/>
</dbReference>
<accession>D6Z438</accession>
<dbReference type="Gene3D" id="3.30.450.20">
    <property type="entry name" value="PAS domain"/>
    <property type="match status" value="1"/>
</dbReference>
<dbReference type="InterPro" id="IPR003661">
    <property type="entry name" value="HisK_dim/P_dom"/>
</dbReference>
<dbReference type="PANTHER" id="PTHR43065:SF50">
    <property type="entry name" value="HISTIDINE KINASE"/>
    <property type="match status" value="1"/>
</dbReference>
<dbReference type="InterPro" id="IPR004358">
    <property type="entry name" value="Sig_transdc_His_kin-like_C"/>
</dbReference>
<feature type="region of interest" description="Disordered" evidence="5">
    <location>
        <begin position="430"/>
        <end position="454"/>
    </location>
</feature>
<dbReference type="EC" id="2.7.13.3" evidence="2"/>
<gene>
    <name evidence="7" type="ordered locus">DaAHT2_1620</name>
</gene>
<keyword evidence="7" id="KW-0418">Kinase</keyword>
<keyword evidence="4" id="KW-0175">Coiled coil</keyword>
<dbReference type="SUPFAM" id="SSF47384">
    <property type="entry name" value="Homodimeric domain of signal transducing histidine kinase"/>
    <property type="match status" value="1"/>
</dbReference>
<dbReference type="RefSeq" id="WP_013163840.1">
    <property type="nucleotide sequence ID" value="NC_014216.1"/>
</dbReference>
<keyword evidence="7" id="KW-0808">Transferase</keyword>
<evidence type="ECO:0000256" key="1">
    <source>
        <dbReference type="ARBA" id="ARBA00000085"/>
    </source>
</evidence>
<reference evidence="8" key="1">
    <citation type="submission" date="2010-02" db="EMBL/GenBank/DDBJ databases">
        <title>Complete sequence of Desulfurivibrio alkaliphilus AHT2.</title>
        <authorList>
            <consortium name="US DOE Joint Genome Institute"/>
            <person name="Pitluck S."/>
            <person name="Chertkov O."/>
            <person name="Detter J.C."/>
            <person name="Han C."/>
            <person name="Tapia R."/>
            <person name="Larimer F."/>
            <person name="Land M."/>
            <person name="Hauser L."/>
            <person name="Kyrpides N."/>
            <person name="Mikhailova N."/>
            <person name="Sorokin D.Y."/>
            <person name="Muyzer G."/>
            <person name="Woyke T."/>
        </authorList>
    </citation>
    <scope>NUCLEOTIDE SEQUENCE [LARGE SCALE GENOMIC DNA]</scope>
    <source>
        <strain evidence="8">DSM 19089 / UNIQEM U267 / AHT2</strain>
    </source>
</reference>
<dbReference type="eggNOG" id="COG4191">
    <property type="taxonomic scope" value="Bacteria"/>
</dbReference>